<dbReference type="Proteomes" id="UP000295621">
    <property type="component" value="Unassembled WGS sequence"/>
</dbReference>
<keyword evidence="2" id="KW-1185">Reference proteome</keyword>
<sequence>MTRTDDDNVQVELVGCTGLGSHISVDRAAVDEGRLKIQFGAGYEHFDLDHFDEPGDDGNPVPVFVWTDRTWIAE</sequence>
<protein>
    <submittedName>
        <fullName evidence="1">Uncharacterized protein</fullName>
    </submittedName>
</protein>
<name>A0A4R4RYE5_9ACTN</name>
<comment type="caution">
    <text evidence="1">The sequence shown here is derived from an EMBL/GenBank/DDBJ whole genome shotgun (WGS) entry which is preliminary data.</text>
</comment>
<dbReference type="Pfam" id="PF19450">
    <property type="entry name" value="DUF5988"/>
    <property type="match status" value="1"/>
</dbReference>
<accession>A0A4R4RYE5</accession>
<dbReference type="OrthoDB" id="3402203at2"/>
<evidence type="ECO:0000313" key="2">
    <source>
        <dbReference type="Proteomes" id="UP000295621"/>
    </source>
</evidence>
<organism evidence="1 2">
    <name type="scientific">Jiangella ureilytica</name>
    <dbReference type="NCBI Taxonomy" id="2530374"/>
    <lineage>
        <taxon>Bacteria</taxon>
        <taxon>Bacillati</taxon>
        <taxon>Actinomycetota</taxon>
        <taxon>Actinomycetes</taxon>
        <taxon>Jiangellales</taxon>
        <taxon>Jiangellaceae</taxon>
        <taxon>Jiangella</taxon>
    </lineage>
</organism>
<reference evidence="1 2" key="1">
    <citation type="submission" date="2019-02" db="EMBL/GenBank/DDBJ databases">
        <title>Draft genome sequences of novel Actinobacteria.</title>
        <authorList>
            <person name="Sahin N."/>
            <person name="Ay H."/>
            <person name="Saygin H."/>
        </authorList>
    </citation>
    <scope>NUCLEOTIDE SEQUENCE [LARGE SCALE GENOMIC DNA]</scope>
    <source>
        <strain evidence="1 2">KC603</strain>
    </source>
</reference>
<dbReference type="EMBL" id="SMKL01000006">
    <property type="protein sequence ID" value="TDC53982.1"/>
    <property type="molecule type" value="Genomic_DNA"/>
</dbReference>
<gene>
    <name evidence="1" type="ORF">E1212_04135</name>
</gene>
<proteinExistence type="predicted"/>
<evidence type="ECO:0000313" key="1">
    <source>
        <dbReference type="EMBL" id="TDC53982.1"/>
    </source>
</evidence>
<dbReference type="RefSeq" id="WP_131979518.1">
    <property type="nucleotide sequence ID" value="NZ_SMKL01000006.1"/>
</dbReference>
<dbReference type="AlphaFoldDB" id="A0A4R4RYE5"/>
<dbReference type="InterPro" id="IPR046030">
    <property type="entry name" value="DUF5988"/>
</dbReference>